<dbReference type="EMBL" id="FRCY01000010">
    <property type="protein sequence ID" value="SHN20198.1"/>
    <property type="molecule type" value="Genomic_DNA"/>
</dbReference>
<protein>
    <recommendedName>
        <fullName evidence="3">AAA domain-containing protein</fullName>
    </recommendedName>
</protein>
<dbReference type="Proteomes" id="UP000184513">
    <property type="component" value="Unassembled WGS sequence"/>
</dbReference>
<reference evidence="1 2" key="1">
    <citation type="submission" date="2016-11" db="EMBL/GenBank/DDBJ databases">
        <authorList>
            <person name="Jaros S."/>
            <person name="Januszkiewicz K."/>
            <person name="Wedrychowicz H."/>
        </authorList>
    </citation>
    <scope>NUCLEOTIDE SEQUENCE [LARGE SCALE GENOMIC DNA]</scope>
    <source>
        <strain evidence="1 2">CGMCC 1.6102</strain>
    </source>
</reference>
<organism evidence="1 2">
    <name type="scientific">Cyclobacterium lianum</name>
    <dbReference type="NCBI Taxonomy" id="388280"/>
    <lineage>
        <taxon>Bacteria</taxon>
        <taxon>Pseudomonadati</taxon>
        <taxon>Bacteroidota</taxon>
        <taxon>Cytophagia</taxon>
        <taxon>Cytophagales</taxon>
        <taxon>Cyclobacteriaceae</taxon>
        <taxon>Cyclobacterium</taxon>
    </lineage>
</organism>
<sequence length="92" mass="10301">MQNPNFIYLFSPTMANIGNVRETFFLNQLTAVHSVTAPRYGDFMVDDTYVFEVGGASKTSEQLQGVPQSYLALDIAGGSNRRIPLWLFGMLY</sequence>
<gene>
    <name evidence="1" type="ORF">SAMN04488057_11078</name>
</gene>
<keyword evidence="2" id="KW-1185">Reference proteome</keyword>
<evidence type="ECO:0000313" key="2">
    <source>
        <dbReference type="Proteomes" id="UP000184513"/>
    </source>
</evidence>
<evidence type="ECO:0008006" key="3">
    <source>
        <dbReference type="Google" id="ProtNLM"/>
    </source>
</evidence>
<dbReference type="STRING" id="388280.SAMN04488057_11078"/>
<dbReference type="PANTHER" id="PTHR42990:SF1">
    <property type="entry name" value="AAA+ ATPASE DOMAIN-CONTAINING PROTEIN"/>
    <property type="match status" value="1"/>
</dbReference>
<dbReference type="AlphaFoldDB" id="A0A1M7PS49"/>
<name>A0A1M7PS49_9BACT</name>
<evidence type="ECO:0000313" key="1">
    <source>
        <dbReference type="EMBL" id="SHN20198.1"/>
    </source>
</evidence>
<accession>A0A1M7PS49</accession>
<proteinExistence type="predicted"/>
<dbReference type="PANTHER" id="PTHR42990">
    <property type="entry name" value="ATPASE"/>
    <property type="match status" value="1"/>
</dbReference>
<dbReference type="RefSeq" id="WP_245802873.1">
    <property type="nucleotide sequence ID" value="NZ_FRCY01000010.1"/>
</dbReference>